<protein>
    <recommendedName>
        <fullName evidence="1">DUF7730 domain-containing protein</fullName>
    </recommendedName>
</protein>
<feature type="domain" description="DUF7730" evidence="1">
    <location>
        <begin position="31"/>
        <end position="202"/>
    </location>
</feature>
<dbReference type="AlphaFoldDB" id="A0A6A6UAT5"/>
<sequence length="206" mass="22941">MPIAMGNGQGPARMHLADTGISLSPLISPNVQTQSPIFGKLPPEIRLLIYQHLLPSSSDVIHLERALFKDKSASIVCSPCIVKHDFSAWEEDPFLRNKEGCENTNHKPCLNILAGKARRIEQLLQSELRTIESISIVALMLTCSKAYSEIRHELYSRMSIILNGNSMSSIKSLLTMVHDNILSSASTVVLQVRVITPLYLPDPEYY</sequence>
<dbReference type="EMBL" id="MU004235">
    <property type="protein sequence ID" value="KAF2669292.1"/>
    <property type="molecule type" value="Genomic_DNA"/>
</dbReference>
<dbReference type="Pfam" id="PF24864">
    <property type="entry name" value="DUF7730"/>
    <property type="match status" value="1"/>
</dbReference>
<evidence type="ECO:0000313" key="3">
    <source>
        <dbReference type="Proteomes" id="UP000799302"/>
    </source>
</evidence>
<organism evidence="2 3">
    <name type="scientific">Microthyrium microscopicum</name>
    <dbReference type="NCBI Taxonomy" id="703497"/>
    <lineage>
        <taxon>Eukaryota</taxon>
        <taxon>Fungi</taxon>
        <taxon>Dikarya</taxon>
        <taxon>Ascomycota</taxon>
        <taxon>Pezizomycotina</taxon>
        <taxon>Dothideomycetes</taxon>
        <taxon>Dothideomycetes incertae sedis</taxon>
        <taxon>Microthyriales</taxon>
        <taxon>Microthyriaceae</taxon>
        <taxon>Microthyrium</taxon>
    </lineage>
</organism>
<name>A0A6A6UAT5_9PEZI</name>
<gene>
    <name evidence="2" type="ORF">BT63DRAFT_256811</name>
</gene>
<proteinExistence type="predicted"/>
<dbReference type="OrthoDB" id="4757095at2759"/>
<accession>A0A6A6UAT5</accession>
<reference evidence="2" key="1">
    <citation type="journal article" date="2020" name="Stud. Mycol.">
        <title>101 Dothideomycetes genomes: a test case for predicting lifestyles and emergence of pathogens.</title>
        <authorList>
            <person name="Haridas S."/>
            <person name="Albert R."/>
            <person name="Binder M."/>
            <person name="Bloem J."/>
            <person name="Labutti K."/>
            <person name="Salamov A."/>
            <person name="Andreopoulos B."/>
            <person name="Baker S."/>
            <person name="Barry K."/>
            <person name="Bills G."/>
            <person name="Bluhm B."/>
            <person name="Cannon C."/>
            <person name="Castanera R."/>
            <person name="Culley D."/>
            <person name="Daum C."/>
            <person name="Ezra D."/>
            <person name="Gonzalez J."/>
            <person name="Henrissat B."/>
            <person name="Kuo A."/>
            <person name="Liang C."/>
            <person name="Lipzen A."/>
            <person name="Lutzoni F."/>
            <person name="Magnuson J."/>
            <person name="Mondo S."/>
            <person name="Nolan M."/>
            <person name="Ohm R."/>
            <person name="Pangilinan J."/>
            <person name="Park H.-J."/>
            <person name="Ramirez L."/>
            <person name="Alfaro M."/>
            <person name="Sun H."/>
            <person name="Tritt A."/>
            <person name="Yoshinaga Y."/>
            <person name="Zwiers L.-H."/>
            <person name="Turgeon B."/>
            <person name="Goodwin S."/>
            <person name="Spatafora J."/>
            <person name="Crous P."/>
            <person name="Grigoriev I."/>
        </authorList>
    </citation>
    <scope>NUCLEOTIDE SEQUENCE</scope>
    <source>
        <strain evidence="2">CBS 115976</strain>
    </source>
</reference>
<evidence type="ECO:0000259" key="1">
    <source>
        <dbReference type="Pfam" id="PF24864"/>
    </source>
</evidence>
<keyword evidence="3" id="KW-1185">Reference proteome</keyword>
<evidence type="ECO:0000313" key="2">
    <source>
        <dbReference type="EMBL" id="KAF2669292.1"/>
    </source>
</evidence>
<dbReference type="Proteomes" id="UP000799302">
    <property type="component" value="Unassembled WGS sequence"/>
</dbReference>
<dbReference type="InterPro" id="IPR056632">
    <property type="entry name" value="DUF7730"/>
</dbReference>